<name>A0A8H5FYP6_9AGAR</name>
<accession>A0A8H5FYP6</accession>
<dbReference type="GO" id="GO:0020037">
    <property type="term" value="F:heme binding"/>
    <property type="evidence" value="ECO:0007669"/>
    <property type="project" value="InterPro"/>
</dbReference>
<comment type="caution">
    <text evidence="16">The sequence shown here is derived from an EMBL/GenBank/DDBJ whole genome shotgun (WGS) entry which is preliminary data.</text>
</comment>
<dbReference type="PRINTS" id="PR00463">
    <property type="entry name" value="EP450I"/>
</dbReference>
<dbReference type="InterPro" id="IPR002401">
    <property type="entry name" value="Cyt_P450_E_grp-I"/>
</dbReference>
<keyword evidence="17" id="KW-1185">Reference proteome</keyword>
<dbReference type="PANTHER" id="PTHR46300">
    <property type="entry name" value="P450, PUTATIVE (EUROFUNG)-RELATED-RELATED"/>
    <property type="match status" value="1"/>
</dbReference>
<evidence type="ECO:0000256" key="15">
    <source>
        <dbReference type="RuleBase" id="RU000461"/>
    </source>
</evidence>
<dbReference type="GO" id="GO:0016705">
    <property type="term" value="F:oxidoreductase activity, acting on paired donors, with incorporation or reduction of molecular oxygen"/>
    <property type="evidence" value="ECO:0007669"/>
    <property type="project" value="InterPro"/>
</dbReference>
<keyword evidence="13" id="KW-0325">Glycoprotein</keyword>
<dbReference type="Pfam" id="PF00067">
    <property type="entry name" value="p450"/>
    <property type="match status" value="1"/>
</dbReference>
<proteinExistence type="inferred from homology"/>
<dbReference type="PRINTS" id="PR00385">
    <property type="entry name" value="P450"/>
</dbReference>
<dbReference type="InterPro" id="IPR050364">
    <property type="entry name" value="Cytochrome_P450_fung"/>
</dbReference>
<dbReference type="Proteomes" id="UP000518752">
    <property type="component" value="Unassembled WGS sequence"/>
</dbReference>
<evidence type="ECO:0000256" key="9">
    <source>
        <dbReference type="ARBA" id="ARBA00023002"/>
    </source>
</evidence>
<dbReference type="InterPro" id="IPR036396">
    <property type="entry name" value="Cyt_P450_sf"/>
</dbReference>
<evidence type="ECO:0008006" key="18">
    <source>
        <dbReference type="Google" id="ProtNLM"/>
    </source>
</evidence>
<dbReference type="EMBL" id="JAACJN010000268">
    <property type="protein sequence ID" value="KAF5353638.1"/>
    <property type="molecule type" value="Genomic_DNA"/>
</dbReference>
<keyword evidence="8" id="KW-1133">Transmembrane helix</keyword>
<evidence type="ECO:0000256" key="1">
    <source>
        <dbReference type="ARBA" id="ARBA00001971"/>
    </source>
</evidence>
<evidence type="ECO:0000313" key="16">
    <source>
        <dbReference type="EMBL" id="KAF5353638.1"/>
    </source>
</evidence>
<gene>
    <name evidence="16" type="ORF">D9757_012449</name>
</gene>
<comment type="similarity">
    <text evidence="4 15">Belongs to the cytochrome P450 family.</text>
</comment>
<sequence>MIIVLFIAAFIAMIWTYLFRSRFKAPRLRYPPGPVGVSMPTHNPWIQYKAWGKEYGELIYIRDRNSLIVNDLQVATDLLEKRARIYSDREPSVMVALSGLGEYNFAFMRYSDTWRIFRKTFLQSFRQAKASQFHFAERKQVQKFLQRLILEPSDNMRHIMALSQNLIYDALYGLDLEPDDDMAQSVAHIVEENLDYIFSPEISSRLNRYPWLEYLPSWFPGCGFKKIADECRKELERSSKIPLDLAVNNLKAGLKTSLIAELVIQKEGDLGAINGMGVASALAGADTTGSSISSFLLAMIKYPEVQAKAQAEIDHVVGQDRLPIFEDRESLPYVESVYREVMRLYPPVPLGVSHVSIEDDFYRDYYIPKGCAVFANIWAINRDPSLYSDPDTFRPERFLDSPKGPFRSINDITAFGFGRRVCPGRYMAEDSVWLAIASVLATLNVGKAKDEEGNEIEPSGEYTPGPFFSHPKPYRFATVPRSPRARAFVLAAEQE</sequence>
<evidence type="ECO:0000256" key="8">
    <source>
        <dbReference type="ARBA" id="ARBA00022989"/>
    </source>
</evidence>
<reference evidence="16 17" key="1">
    <citation type="journal article" date="2020" name="ISME J.">
        <title>Uncovering the hidden diversity of litter-decomposition mechanisms in mushroom-forming fungi.</title>
        <authorList>
            <person name="Floudas D."/>
            <person name="Bentzer J."/>
            <person name="Ahren D."/>
            <person name="Johansson T."/>
            <person name="Persson P."/>
            <person name="Tunlid A."/>
        </authorList>
    </citation>
    <scope>NUCLEOTIDE SEQUENCE [LARGE SCALE GENOMIC DNA]</scope>
    <source>
        <strain evidence="16 17">CBS 406.79</strain>
    </source>
</reference>
<keyword evidence="12" id="KW-0472">Membrane</keyword>
<dbReference type="InterPro" id="IPR017972">
    <property type="entry name" value="Cyt_P450_CS"/>
</dbReference>
<comment type="cofactor">
    <cofactor evidence="1 14">
        <name>heme</name>
        <dbReference type="ChEBI" id="CHEBI:30413"/>
    </cofactor>
</comment>
<dbReference type="PROSITE" id="PS00086">
    <property type="entry name" value="CYTOCHROME_P450"/>
    <property type="match status" value="1"/>
</dbReference>
<evidence type="ECO:0000256" key="14">
    <source>
        <dbReference type="PIRSR" id="PIRSR602401-1"/>
    </source>
</evidence>
<dbReference type="PANTHER" id="PTHR46300:SF2">
    <property type="entry name" value="CYTOCHROME P450 MONOOXYGENASE ALNH-RELATED"/>
    <property type="match status" value="1"/>
</dbReference>
<keyword evidence="5 14" id="KW-0349">Heme</keyword>
<protein>
    <recommendedName>
        <fullName evidence="18">Cytochrome P450</fullName>
    </recommendedName>
</protein>
<dbReference type="CDD" id="cd11065">
    <property type="entry name" value="CYP64-like"/>
    <property type="match status" value="1"/>
</dbReference>
<evidence type="ECO:0000256" key="12">
    <source>
        <dbReference type="ARBA" id="ARBA00023136"/>
    </source>
</evidence>
<evidence type="ECO:0000256" key="3">
    <source>
        <dbReference type="ARBA" id="ARBA00005179"/>
    </source>
</evidence>
<evidence type="ECO:0000313" key="17">
    <source>
        <dbReference type="Proteomes" id="UP000518752"/>
    </source>
</evidence>
<feature type="binding site" description="axial binding residue" evidence="14">
    <location>
        <position position="422"/>
    </location>
    <ligand>
        <name>heme</name>
        <dbReference type="ChEBI" id="CHEBI:30413"/>
    </ligand>
    <ligandPart>
        <name>Fe</name>
        <dbReference type="ChEBI" id="CHEBI:18248"/>
    </ligandPart>
</feature>
<evidence type="ECO:0000256" key="13">
    <source>
        <dbReference type="ARBA" id="ARBA00023180"/>
    </source>
</evidence>
<keyword evidence="10 14" id="KW-0408">Iron</keyword>
<dbReference type="InterPro" id="IPR001128">
    <property type="entry name" value="Cyt_P450"/>
</dbReference>
<evidence type="ECO:0000256" key="6">
    <source>
        <dbReference type="ARBA" id="ARBA00022692"/>
    </source>
</evidence>
<dbReference type="GO" id="GO:0004497">
    <property type="term" value="F:monooxygenase activity"/>
    <property type="evidence" value="ECO:0007669"/>
    <property type="project" value="UniProtKB-KW"/>
</dbReference>
<dbReference type="SUPFAM" id="SSF48264">
    <property type="entry name" value="Cytochrome P450"/>
    <property type="match status" value="1"/>
</dbReference>
<organism evidence="16 17">
    <name type="scientific">Collybiopsis confluens</name>
    <dbReference type="NCBI Taxonomy" id="2823264"/>
    <lineage>
        <taxon>Eukaryota</taxon>
        <taxon>Fungi</taxon>
        <taxon>Dikarya</taxon>
        <taxon>Basidiomycota</taxon>
        <taxon>Agaricomycotina</taxon>
        <taxon>Agaricomycetes</taxon>
        <taxon>Agaricomycetidae</taxon>
        <taxon>Agaricales</taxon>
        <taxon>Marasmiineae</taxon>
        <taxon>Omphalotaceae</taxon>
        <taxon>Collybiopsis</taxon>
    </lineage>
</organism>
<keyword evidence="6" id="KW-0812">Transmembrane</keyword>
<dbReference type="Gene3D" id="1.10.630.10">
    <property type="entry name" value="Cytochrome P450"/>
    <property type="match status" value="1"/>
</dbReference>
<evidence type="ECO:0000256" key="7">
    <source>
        <dbReference type="ARBA" id="ARBA00022723"/>
    </source>
</evidence>
<comment type="subcellular location">
    <subcellularLocation>
        <location evidence="2">Membrane</location>
        <topology evidence="2">Single-pass membrane protein</topology>
    </subcellularLocation>
</comment>
<comment type="pathway">
    <text evidence="3">Secondary metabolite biosynthesis.</text>
</comment>
<evidence type="ECO:0000256" key="5">
    <source>
        <dbReference type="ARBA" id="ARBA00022617"/>
    </source>
</evidence>
<keyword evidence="7 14" id="KW-0479">Metal-binding</keyword>
<keyword evidence="9 15" id="KW-0560">Oxidoreductase</keyword>
<dbReference type="AlphaFoldDB" id="A0A8H5FYP6"/>
<dbReference type="GO" id="GO:0005506">
    <property type="term" value="F:iron ion binding"/>
    <property type="evidence" value="ECO:0007669"/>
    <property type="project" value="InterPro"/>
</dbReference>
<dbReference type="OrthoDB" id="2789670at2759"/>
<evidence type="ECO:0000256" key="4">
    <source>
        <dbReference type="ARBA" id="ARBA00010617"/>
    </source>
</evidence>
<evidence type="ECO:0000256" key="2">
    <source>
        <dbReference type="ARBA" id="ARBA00004167"/>
    </source>
</evidence>
<evidence type="ECO:0000256" key="10">
    <source>
        <dbReference type="ARBA" id="ARBA00023004"/>
    </source>
</evidence>
<keyword evidence="11 15" id="KW-0503">Monooxygenase</keyword>
<evidence type="ECO:0000256" key="11">
    <source>
        <dbReference type="ARBA" id="ARBA00023033"/>
    </source>
</evidence>
<dbReference type="GO" id="GO:0016020">
    <property type="term" value="C:membrane"/>
    <property type="evidence" value="ECO:0007669"/>
    <property type="project" value="UniProtKB-SubCell"/>
</dbReference>